<sequence length="325" mass="37369">MKEAMYYKKGDNKDVYCVLCPHYCKIRDGNAGKCKVRKNIDGTLYTLNYGKVTSYSYDPIEKKPLYHFYPGTSIFSVGSFGCNLGCDFCQNWEIVYEESLMMDISEDEIITLSKAKDSIGIAYTYNEPSIWFEYVLDISKKIKEESLKNVMVTNGYINEEPLRELLPYVDAMNIDLKSIEDSFYKSICKGSIDPVIRTIEIASKDIHVEVTTMLIDGENASFDEIRRLAQRIAEVDPSIPLHLSRYFPAYKMKLPSTNIETLIQAKNIAKKFLDYVYIGNVWGVDNNSYCPKCYNKLVDRHLNGEIVGVENGKCKKCQYTLNFKY</sequence>
<comment type="cofactor">
    <cofactor evidence="1">
        <name>[4Fe-4S] cluster</name>
        <dbReference type="ChEBI" id="CHEBI:49883"/>
    </cofactor>
</comment>
<dbReference type="PIRSF" id="PIRSF004869">
    <property type="entry name" value="PflX_prd"/>
    <property type="match status" value="1"/>
</dbReference>
<dbReference type="RefSeq" id="WP_256311778.1">
    <property type="nucleotide sequence ID" value="NZ_JANGAC010000009.1"/>
</dbReference>
<evidence type="ECO:0000259" key="7">
    <source>
        <dbReference type="PROSITE" id="PS51918"/>
    </source>
</evidence>
<evidence type="ECO:0000256" key="1">
    <source>
        <dbReference type="ARBA" id="ARBA00001966"/>
    </source>
</evidence>
<dbReference type="Proteomes" id="UP001524478">
    <property type="component" value="Unassembled WGS sequence"/>
</dbReference>
<dbReference type="InterPro" id="IPR013785">
    <property type="entry name" value="Aldolase_TIM"/>
</dbReference>
<keyword evidence="5" id="KW-0408">Iron</keyword>
<dbReference type="InterPro" id="IPR058240">
    <property type="entry name" value="rSAM_sf"/>
</dbReference>
<dbReference type="PANTHER" id="PTHR30352">
    <property type="entry name" value="PYRUVATE FORMATE-LYASE-ACTIVATING ENZYME"/>
    <property type="match status" value="1"/>
</dbReference>
<keyword evidence="9" id="KW-1185">Reference proteome</keyword>
<dbReference type="InterPro" id="IPR016431">
    <property type="entry name" value="Pyrv-formate_lyase-activ_prd"/>
</dbReference>
<dbReference type="InterPro" id="IPR027596">
    <property type="entry name" value="AmmeMemoSam_rS"/>
</dbReference>
<dbReference type="Gene3D" id="3.20.20.70">
    <property type="entry name" value="Aldolase class I"/>
    <property type="match status" value="1"/>
</dbReference>
<keyword evidence="6" id="KW-0411">Iron-sulfur</keyword>
<evidence type="ECO:0000256" key="5">
    <source>
        <dbReference type="ARBA" id="ARBA00023004"/>
    </source>
</evidence>
<dbReference type="InterPro" id="IPR034457">
    <property type="entry name" value="Organic_radical-activating"/>
</dbReference>
<dbReference type="EMBL" id="JANGAC010000009">
    <property type="protein sequence ID" value="MCQ4923935.1"/>
    <property type="molecule type" value="Genomic_DNA"/>
</dbReference>
<dbReference type="InterPro" id="IPR007197">
    <property type="entry name" value="rSAM"/>
</dbReference>
<dbReference type="CDD" id="cd01335">
    <property type="entry name" value="Radical_SAM"/>
    <property type="match status" value="1"/>
</dbReference>
<gene>
    <name evidence="8" type="primary">amrS</name>
    <name evidence="8" type="ORF">NE686_12615</name>
</gene>
<feature type="domain" description="Radical SAM core" evidence="7">
    <location>
        <begin position="67"/>
        <end position="285"/>
    </location>
</feature>
<organism evidence="8 9">
    <name type="scientific">Tissierella carlieri</name>
    <dbReference type="NCBI Taxonomy" id="689904"/>
    <lineage>
        <taxon>Bacteria</taxon>
        <taxon>Bacillati</taxon>
        <taxon>Bacillota</taxon>
        <taxon>Tissierellia</taxon>
        <taxon>Tissierellales</taxon>
        <taxon>Tissierellaceae</taxon>
        <taxon>Tissierella</taxon>
    </lineage>
</organism>
<dbReference type="SUPFAM" id="SSF102114">
    <property type="entry name" value="Radical SAM enzymes"/>
    <property type="match status" value="1"/>
</dbReference>
<evidence type="ECO:0000256" key="6">
    <source>
        <dbReference type="ARBA" id="ARBA00023014"/>
    </source>
</evidence>
<dbReference type="SFLD" id="SFLDS00029">
    <property type="entry name" value="Radical_SAM"/>
    <property type="match status" value="1"/>
</dbReference>
<dbReference type="PROSITE" id="PS51918">
    <property type="entry name" value="RADICAL_SAM"/>
    <property type="match status" value="1"/>
</dbReference>
<proteinExistence type="predicted"/>
<evidence type="ECO:0000256" key="2">
    <source>
        <dbReference type="ARBA" id="ARBA00022485"/>
    </source>
</evidence>
<reference evidence="8 9" key="1">
    <citation type="submission" date="2022-06" db="EMBL/GenBank/DDBJ databases">
        <title>Isolation of gut microbiota from human fecal samples.</title>
        <authorList>
            <person name="Pamer E.G."/>
            <person name="Barat B."/>
            <person name="Waligurski E."/>
            <person name="Medina S."/>
            <person name="Paddock L."/>
            <person name="Mostad J."/>
        </authorList>
    </citation>
    <scope>NUCLEOTIDE SEQUENCE [LARGE SCALE GENOMIC DNA]</scope>
    <source>
        <strain evidence="8 9">DFI.7.95</strain>
    </source>
</reference>
<keyword evidence="2" id="KW-0004">4Fe-4S</keyword>
<dbReference type="SMART" id="SM00729">
    <property type="entry name" value="Elp3"/>
    <property type="match status" value="1"/>
</dbReference>
<evidence type="ECO:0000313" key="9">
    <source>
        <dbReference type="Proteomes" id="UP001524478"/>
    </source>
</evidence>
<comment type="caution">
    <text evidence="8">The sequence shown here is derived from an EMBL/GenBank/DDBJ whole genome shotgun (WGS) entry which is preliminary data.</text>
</comment>
<keyword evidence="4" id="KW-0479">Metal-binding</keyword>
<evidence type="ECO:0000256" key="4">
    <source>
        <dbReference type="ARBA" id="ARBA00022723"/>
    </source>
</evidence>
<dbReference type="SFLD" id="SFLDG01101">
    <property type="entry name" value="Uncharacterised_Radical_SAM_Su"/>
    <property type="match status" value="1"/>
</dbReference>
<evidence type="ECO:0000313" key="8">
    <source>
        <dbReference type="EMBL" id="MCQ4923935.1"/>
    </source>
</evidence>
<name>A0ABT1SBT5_9FIRM</name>
<keyword evidence="3" id="KW-0949">S-adenosyl-L-methionine</keyword>
<protein>
    <submittedName>
        <fullName evidence="8">AmmeMemoRadiSam system radical SAM enzyme</fullName>
    </submittedName>
</protein>
<dbReference type="PANTHER" id="PTHR30352:SF5">
    <property type="entry name" value="PYRUVATE FORMATE-LYASE 1-ACTIVATING ENZYME"/>
    <property type="match status" value="1"/>
</dbReference>
<dbReference type="InterPro" id="IPR006638">
    <property type="entry name" value="Elp3/MiaA/NifB-like_rSAM"/>
</dbReference>
<dbReference type="Pfam" id="PF04055">
    <property type="entry name" value="Radical_SAM"/>
    <property type="match status" value="1"/>
</dbReference>
<evidence type="ECO:0000256" key="3">
    <source>
        <dbReference type="ARBA" id="ARBA00022691"/>
    </source>
</evidence>
<accession>A0ABT1SBT5</accession>
<dbReference type="NCBIfam" id="TIGR04337">
    <property type="entry name" value="AmmeMemoSam_rS"/>
    <property type="match status" value="1"/>
</dbReference>